<feature type="compositionally biased region" description="Basic residues" evidence="4">
    <location>
        <begin position="367"/>
        <end position="377"/>
    </location>
</feature>
<dbReference type="InterPro" id="IPR036364">
    <property type="entry name" value="SEA_dom_sf"/>
</dbReference>
<gene>
    <name evidence="7" type="ORF">B4U80_06009</name>
</gene>
<accession>A0A443STT9</accession>
<evidence type="ECO:0000259" key="6">
    <source>
        <dbReference type="PROSITE" id="PS50038"/>
    </source>
</evidence>
<feature type="compositionally biased region" description="Low complexity" evidence="4">
    <location>
        <begin position="340"/>
        <end position="357"/>
    </location>
</feature>
<reference evidence="7 8" key="1">
    <citation type="journal article" date="2018" name="Gigascience">
        <title>Genomes of trombidid mites reveal novel predicted allergens and laterally-transferred genes associated with secondary metabolism.</title>
        <authorList>
            <person name="Dong X."/>
            <person name="Chaisiri K."/>
            <person name="Xia D."/>
            <person name="Armstrong S.D."/>
            <person name="Fang Y."/>
            <person name="Donnelly M.J."/>
            <person name="Kadowaki T."/>
            <person name="McGarry J.W."/>
            <person name="Darby A.C."/>
            <person name="Makepeace B.L."/>
        </authorList>
    </citation>
    <scope>NUCLEOTIDE SEQUENCE [LARGE SCALE GENOMIC DNA]</scope>
    <source>
        <strain evidence="7">UoL-UT</strain>
    </source>
</reference>
<dbReference type="AlphaFoldDB" id="A0A443STT9"/>
<organism evidence="7 8">
    <name type="scientific">Leptotrombidium deliense</name>
    <dbReference type="NCBI Taxonomy" id="299467"/>
    <lineage>
        <taxon>Eukaryota</taxon>
        <taxon>Metazoa</taxon>
        <taxon>Ecdysozoa</taxon>
        <taxon>Arthropoda</taxon>
        <taxon>Chelicerata</taxon>
        <taxon>Arachnida</taxon>
        <taxon>Acari</taxon>
        <taxon>Acariformes</taxon>
        <taxon>Trombidiformes</taxon>
        <taxon>Prostigmata</taxon>
        <taxon>Anystina</taxon>
        <taxon>Parasitengona</taxon>
        <taxon>Trombiculoidea</taxon>
        <taxon>Trombiculidae</taxon>
        <taxon>Leptotrombidium</taxon>
    </lineage>
</organism>
<comment type="caution">
    <text evidence="7">The sequence shown here is derived from an EMBL/GenBank/DDBJ whole genome shotgun (WGS) entry which is preliminary data.</text>
</comment>
<dbReference type="STRING" id="299467.A0A443STT9"/>
<dbReference type="InterPro" id="IPR015526">
    <property type="entry name" value="Frizzled/SFRP"/>
</dbReference>
<dbReference type="SMART" id="SM00063">
    <property type="entry name" value="FRI"/>
    <property type="match status" value="1"/>
</dbReference>
<feature type="domain" description="SEA" evidence="5">
    <location>
        <begin position="60"/>
        <end position="186"/>
    </location>
</feature>
<evidence type="ECO:0000256" key="1">
    <source>
        <dbReference type="ARBA" id="ARBA00022473"/>
    </source>
</evidence>
<dbReference type="Gene3D" id="1.10.2000.10">
    <property type="entry name" value="Frizzled cysteine-rich domain"/>
    <property type="match status" value="1"/>
</dbReference>
<dbReference type="VEuPathDB" id="VectorBase:LDEU001092"/>
<dbReference type="PROSITE" id="PS50024">
    <property type="entry name" value="SEA"/>
    <property type="match status" value="1"/>
</dbReference>
<keyword evidence="2 3" id="KW-1015">Disulfide bond</keyword>
<dbReference type="Pfam" id="PF01390">
    <property type="entry name" value="SEA"/>
    <property type="match status" value="1"/>
</dbReference>
<dbReference type="SUPFAM" id="SSF82671">
    <property type="entry name" value="SEA domain"/>
    <property type="match status" value="1"/>
</dbReference>
<protein>
    <submittedName>
        <fullName evidence="7">Atrial natriuretic peptide-converting enzyme-like protein</fullName>
    </submittedName>
</protein>
<proteinExistence type="predicted"/>
<feature type="disulfide bond" evidence="3">
    <location>
        <begin position="238"/>
        <end position="299"/>
    </location>
</feature>
<dbReference type="Gene3D" id="3.30.70.960">
    <property type="entry name" value="SEA domain"/>
    <property type="match status" value="1"/>
</dbReference>
<dbReference type="GO" id="GO:0060070">
    <property type="term" value="P:canonical Wnt signaling pathway"/>
    <property type="evidence" value="ECO:0007669"/>
    <property type="project" value="TreeGrafter"/>
</dbReference>
<dbReference type="PANTHER" id="PTHR11309">
    <property type="entry name" value="FRIZZLED"/>
    <property type="match status" value="1"/>
</dbReference>
<evidence type="ECO:0000256" key="2">
    <source>
        <dbReference type="ARBA" id="ARBA00023157"/>
    </source>
</evidence>
<dbReference type="InterPro" id="IPR020067">
    <property type="entry name" value="Frizzled_dom"/>
</dbReference>
<name>A0A443STT9_9ACAR</name>
<feature type="domain" description="FZ" evidence="6">
    <location>
        <begin position="233"/>
        <end position="351"/>
    </location>
</feature>
<evidence type="ECO:0000256" key="4">
    <source>
        <dbReference type="SAM" id="MobiDB-lite"/>
    </source>
</evidence>
<dbReference type="PANTHER" id="PTHR11309:SF126">
    <property type="entry name" value="FRIZZLED-2"/>
    <property type="match status" value="1"/>
</dbReference>
<dbReference type="PROSITE" id="PS50038">
    <property type="entry name" value="FZ"/>
    <property type="match status" value="1"/>
</dbReference>
<feature type="disulfide bond" evidence="3">
    <location>
        <begin position="246"/>
        <end position="292"/>
    </location>
</feature>
<dbReference type="CDD" id="cd07066">
    <property type="entry name" value="CRD_FZ"/>
    <property type="match status" value="1"/>
</dbReference>
<dbReference type="GO" id="GO:0035567">
    <property type="term" value="P:non-canonical Wnt signaling pathway"/>
    <property type="evidence" value="ECO:0007669"/>
    <property type="project" value="TreeGrafter"/>
</dbReference>
<dbReference type="Pfam" id="PF01392">
    <property type="entry name" value="Fz"/>
    <property type="match status" value="1"/>
</dbReference>
<evidence type="ECO:0000313" key="7">
    <source>
        <dbReference type="EMBL" id="RWS30948.1"/>
    </source>
</evidence>
<dbReference type="GO" id="GO:0042813">
    <property type="term" value="F:Wnt receptor activity"/>
    <property type="evidence" value="ECO:0007669"/>
    <property type="project" value="TreeGrafter"/>
</dbReference>
<feature type="region of interest" description="Disordered" evidence="4">
    <location>
        <begin position="58"/>
        <end position="86"/>
    </location>
</feature>
<dbReference type="GO" id="GO:0005886">
    <property type="term" value="C:plasma membrane"/>
    <property type="evidence" value="ECO:0007669"/>
    <property type="project" value="TreeGrafter"/>
</dbReference>
<sequence length="384" mass="44211">MRANKVKDKLHSNGYYNQTAVHAGNHHSHQHPHQQHQYAIPPPHAHSLIHKRESIGGTVPEVTHDGTMHSVTRGESYNPKYENPNSDEFKDTAKVYKEKLDQLYNNSHYAKAFKKSEIIALEKNNKLGSDDVLIHFNLHFAPQASTKMDSADLYVVLGDEILNNRHQIFKNISIDHNTISLQERRPDTAKRGLFYSSSVSFPASEYFGTHHEVWEPRTKFPGLLEGLKLDPTPPPRKCASISLPFCTMLPYNLTSFPNIIGHWNSSSLEEDFIAFRQIVDFECYLMAREFICGILQPECRDDDMIWPCREFCDEFRKSCEHFIPRYLLKKIKCKSFPSPSDNSDSNSDTNSDSANNDNAKKFDSSKSRKKETKIKCRTKQEFRS</sequence>
<evidence type="ECO:0000256" key="3">
    <source>
        <dbReference type="PROSITE-ProRule" id="PRU00090"/>
    </source>
</evidence>
<keyword evidence="1" id="KW-0217">Developmental protein</keyword>
<evidence type="ECO:0000313" key="8">
    <source>
        <dbReference type="Proteomes" id="UP000288716"/>
    </source>
</evidence>
<feature type="region of interest" description="Disordered" evidence="4">
    <location>
        <begin position="336"/>
        <end position="384"/>
    </location>
</feature>
<keyword evidence="8" id="KW-1185">Reference proteome</keyword>
<dbReference type="Proteomes" id="UP000288716">
    <property type="component" value="Unassembled WGS sequence"/>
</dbReference>
<dbReference type="GO" id="GO:0017147">
    <property type="term" value="F:Wnt-protein binding"/>
    <property type="evidence" value="ECO:0007669"/>
    <property type="project" value="TreeGrafter"/>
</dbReference>
<dbReference type="EMBL" id="NCKV01000319">
    <property type="protein sequence ID" value="RWS30948.1"/>
    <property type="molecule type" value="Genomic_DNA"/>
</dbReference>
<comment type="caution">
    <text evidence="3">Lacks conserved residue(s) required for the propagation of feature annotation.</text>
</comment>
<dbReference type="InterPro" id="IPR036790">
    <property type="entry name" value="Frizzled_dom_sf"/>
</dbReference>
<dbReference type="SUPFAM" id="SSF63501">
    <property type="entry name" value="Frizzled cysteine-rich domain"/>
    <property type="match status" value="1"/>
</dbReference>
<evidence type="ECO:0000259" key="5">
    <source>
        <dbReference type="PROSITE" id="PS50024"/>
    </source>
</evidence>
<dbReference type="InterPro" id="IPR000082">
    <property type="entry name" value="SEA_dom"/>
</dbReference>
<dbReference type="OrthoDB" id="5985572at2759"/>